<comment type="caution">
    <text evidence="1">The sequence shown here is derived from an EMBL/GenBank/DDBJ whole genome shotgun (WGS) entry which is preliminary data.</text>
</comment>
<dbReference type="EMBL" id="LFJN01000021">
    <property type="protein sequence ID" value="KPI37829.1"/>
    <property type="molecule type" value="Genomic_DNA"/>
</dbReference>
<protein>
    <submittedName>
        <fullName evidence="1">Uncharacterized protein</fullName>
    </submittedName>
</protein>
<organism evidence="1 2">
    <name type="scientific">Cyphellophora attinorum</name>
    <dbReference type="NCBI Taxonomy" id="1664694"/>
    <lineage>
        <taxon>Eukaryota</taxon>
        <taxon>Fungi</taxon>
        <taxon>Dikarya</taxon>
        <taxon>Ascomycota</taxon>
        <taxon>Pezizomycotina</taxon>
        <taxon>Eurotiomycetes</taxon>
        <taxon>Chaetothyriomycetidae</taxon>
        <taxon>Chaetothyriales</taxon>
        <taxon>Cyphellophoraceae</taxon>
        <taxon>Cyphellophora</taxon>
    </lineage>
</organism>
<evidence type="ECO:0000313" key="1">
    <source>
        <dbReference type="EMBL" id="KPI37829.1"/>
    </source>
</evidence>
<reference evidence="1 2" key="1">
    <citation type="submission" date="2015-06" db="EMBL/GenBank/DDBJ databases">
        <title>Draft genome of the ant-associated black yeast Phialophora attae CBS 131958.</title>
        <authorList>
            <person name="Moreno L.F."/>
            <person name="Stielow B.J."/>
            <person name="de Hoog S."/>
            <person name="Vicente V.A."/>
            <person name="Weiss V.A."/>
            <person name="de Vries M."/>
            <person name="Cruz L.M."/>
            <person name="Souza E.M."/>
        </authorList>
    </citation>
    <scope>NUCLEOTIDE SEQUENCE [LARGE SCALE GENOMIC DNA]</scope>
    <source>
        <strain evidence="1 2">CBS 131958</strain>
    </source>
</reference>
<name>A0A0N0NKG8_9EURO</name>
<dbReference type="AlphaFoldDB" id="A0A0N0NKG8"/>
<sequence length="255" mass="28288">MTFKSPGKPLPLYALRFDIKPQPTPTVISTATNRHHQAISSLRSVMLRLVHLALDVQAIKRIDASVKLLTKRPTFADYAKVTKDLHSTISLKTISPDVKFRGFVALMQASARGRYWFAPSLHAFLPEEEHASLYCPHDPDRASALRGIAHQLRDMAVKGEEEEGYNELAHESIAVTKAASRDTPRIACNELGASIRNSPLWNAIYKEAAIAYTPHLVVNENGDVVIATYDECVGETDAVADQEEENEDSVNAERK</sequence>
<proteinExistence type="predicted"/>
<dbReference type="GeneID" id="28734917"/>
<gene>
    <name evidence="1" type="ORF">AB675_3019</name>
</gene>
<dbReference type="VEuPathDB" id="FungiDB:AB675_3019"/>
<dbReference type="RefSeq" id="XP_017997792.1">
    <property type="nucleotide sequence ID" value="XM_018143037.1"/>
</dbReference>
<dbReference type="Proteomes" id="UP000038010">
    <property type="component" value="Unassembled WGS sequence"/>
</dbReference>
<keyword evidence="2" id="KW-1185">Reference proteome</keyword>
<evidence type="ECO:0000313" key="2">
    <source>
        <dbReference type="Proteomes" id="UP000038010"/>
    </source>
</evidence>
<accession>A0A0N0NKG8</accession>